<dbReference type="InterPro" id="IPR000212">
    <property type="entry name" value="DNA_helicase_UvrD/REP"/>
</dbReference>
<evidence type="ECO:0000313" key="18">
    <source>
        <dbReference type="Proteomes" id="UP001597506"/>
    </source>
</evidence>
<evidence type="ECO:0000256" key="6">
    <source>
        <dbReference type="ARBA" id="ARBA00022839"/>
    </source>
</evidence>
<dbReference type="Gene3D" id="3.40.50.300">
    <property type="entry name" value="P-loop containing nucleotide triphosphate hydrolases"/>
    <property type="match status" value="4"/>
</dbReference>
<evidence type="ECO:0000256" key="14">
    <source>
        <dbReference type="PROSITE-ProRule" id="PRU00560"/>
    </source>
</evidence>
<comment type="subunit">
    <text evidence="13">Heterodimer of AddA and AddB/RexB.</text>
</comment>
<evidence type="ECO:0000256" key="1">
    <source>
        <dbReference type="ARBA" id="ARBA00022722"/>
    </source>
</evidence>
<comment type="catalytic activity">
    <reaction evidence="11 13">
        <text>Couples ATP hydrolysis with the unwinding of duplex DNA by translocating in the 3'-5' direction.</text>
        <dbReference type="EC" id="5.6.2.4"/>
    </reaction>
</comment>
<comment type="cofactor">
    <cofactor evidence="13">
        <name>Mg(2+)</name>
        <dbReference type="ChEBI" id="CHEBI:18420"/>
    </cofactor>
</comment>
<evidence type="ECO:0000256" key="13">
    <source>
        <dbReference type="HAMAP-Rule" id="MF_01451"/>
    </source>
</evidence>
<evidence type="ECO:0000256" key="2">
    <source>
        <dbReference type="ARBA" id="ARBA00022741"/>
    </source>
</evidence>
<dbReference type="NCBIfam" id="TIGR02785">
    <property type="entry name" value="addA_Gpos"/>
    <property type="match status" value="1"/>
</dbReference>
<evidence type="ECO:0000256" key="7">
    <source>
        <dbReference type="ARBA" id="ARBA00022840"/>
    </source>
</evidence>
<feature type="binding site" evidence="14">
    <location>
        <begin position="34"/>
        <end position="41"/>
    </location>
    <ligand>
        <name>ATP</name>
        <dbReference type="ChEBI" id="CHEBI:30616"/>
    </ligand>
</feature>
<reference evidence="18" key="1">
    <citation type="journal article" date="2019" name="Int. J. Syst. Evol. Microbiol.">
        <title>The Global Catalogue of Microorganisms (GCM) 10K type strain sequencing project: providing services to taxonomists for standard genome sequencing and annotation.</title>
        <authorList>
            <consortium name="The Broad Institute Genomics Platform"/>
            <consortium name="The Broad Institute Genome Sequencing Center for Infectious Disease"/>
            <person name="Wu L."/>
            <person name="Ma J."/>
        </authorList>
    </citation>
    <scope>NUCLEOTIDE SEQUENCE [LARGE SCALE GENOMIC DNA]</scope>
    <source>
        <strain evidence="18">KCTC 3913</strain>
    </source>
</reference>
<keyword evidence="6 13" id="KW-0269">Exonuclease</keyword>
<dbReference type="Gene3D" id="1.10.274.50">
    <property type="match status" value="1"/>
</dbReference>
<organism evidence="17 18">
    <name type="scientific">Bacillus seohaeanensis</name>
    <dbReference type="NCBI Taxonomy" id="284580"/>
    <lineage>
        <taxon>Bacteria</taxon>
        <taxon>Bacillati</taxon>
        <taxon>Bacillota</taxon>
        <taxon>Bacilli</taxon>
        <taxon>Bacillales</taxon>
        <taxon>Bacillaceae</taxon>
        <taxon>Bacillus</taxon>
    </lineage>
</organism>
<dbReference type="GO" id="GO:0003678">
    <property type="term" value="F:DNA helicase activity"/>
    <property type="evidence" value="ECO:0007669"/>
    <property type="project" value="UniProtKB-EC"/>
</dbReference>
<name>A0ABW5RUP4_9BACI</name>
<dbReference type="PANTHER" id="PTHR11070">
    <property type="entry name" value="UVRD / RECB / PCRA DNA HELICASE FAMILY MEMBER"/>
    <property type="match status" value="1"/>
</dbReference>
<dbReference type="RefSeq" id="WP_377935382.1">
    <property type="nucleotide sequence ID" value="NZ_JBHUMF010000028.1"/>
</dbReference>
<dbReference type="PANTHER" id="PTHR11070:SF48">
    <property type="entry name" value="ATP-DEPENDENT HELICASE_NUCLEASE SUBUNIT A"/>
    <property type="match status" value="1"/>
</dbReference>
<dbReference type="HAMAP" id="MF_01451">
    <property type="entry name" value="AddA"/>
    <property type="match status" value="1"/>
</dbReference>
<comment type="function">
    <text evidence="13">The heterodimer acts as both an ATP-dependent DNA helicase and an ATP-dependent, dual-direction single-stranded exonuclease. Recognizes the chi site generating a DNA molecule suitable for the initiation of homologous recombination. The AddA nuclease domain is required for chi fragment generation; this subunit has the helicase and 3' -&gt; 5' nuclease activities.</text>
</comment>
<evidence type="ECO:0000259" key="16">
    <source>
        <dbReference type="PROSITE" id="PS51217"/>
    </source>
</evidence>
<dbReference type="PROSITE" id="PS51217">
    <property type="entry name" value="UVRD_HELICASE_CTER"/>
    <property type="match status" value="1"/>
</dbReference>
<evidence type="ECO:0000256" key="11">
    <source>
        <dbReference type="ARBA" id="ARBA00034617"/>
    </source>
</evidence>
<dbReference type="Pfam" id="PF12705">
    <property type="entry name" value="PDDEXK_1"/>
    <property type="match status" value="1"/>
</dbReference>
<dbReference type="InterPro" id="IPR014017">
    <property type="entry name" value="DNA_helicase_UvrD-like_C"/>
</dbReference>
<comment type="caution">
    <text evidence="17">The sequence shown here is derived from an EMBL/GenBank/DDBJ whole genome shotgun (WGS) entry which is preliminary data.</text>
</comment>
<keyword evidence="2 13" id="KW-0547">Nucleotide-binding</keyword>
<dbReference type="InterPro" id="IPR027417">
    <property type="entry name" value="P-loop_NTPase"/>
</dbReference>
<evidence type="ECO:0000256" key="12">
    <source>
        <dbReference type="ARBA" id="ARBA00048988"/>
    </source>
</evidence>
<dbReference type="Proteomes" id="UP001597506">
    <property type="component" value="Unassembled WGS sequence"/>
</dbReference>
<keyword evidence="8 13" id="KW-0238">DNA-binding</keyword>
<evidence type="ECO:0000256" key="9">
    <source>
        <dbReference type="ARBA" id="ARBA00023204"/>
    </source>
</evidence>
<dbReference type="Pfam" id="PF00580">
    <property type="entry name" value="UvrD-helicase"/>
    <property type="match status" value="1"/>
</dbReference>
<dbReference type="EC" id="3.1.-.-" evidence="13"/>
<evidence type="ECO:0000256" key="8">
    <source>
        <dbReference type="ARBA" id="ARBA00023125"/>
    </source>
</evidence>
<keyword evidence="9 13" id="KW-0234">DNA repair</keyword>
<dbReference type="EMBL" id="JBHUMF010000028">
    <property type="protein sequence ID" value="MFD2681292.1"/>
    <property type="molecule type" value="Genomic_DNA"/>
</dbReference>
<dbReference type="Gene3D" id="3.90.320.10">
    <property type="match status" value="1"/>
</dbReference>
<keyword evidence="18" id="KW-1185">Reference proteome</keyword>
<comment type="catalytic activity">
    <reaction evidence="12 13">
        <text>ATP + H2O = ADP + phosphate + H(+)</text>
        <dbReference type="Rhea" id="RHEA:13065"/>
        <dbReference type="ChEBI" id="CHEBI:15377"/>
        <dbReference type="ChEBI" id="CHEBI:15378"/>
        <dbReference type="ChEBI" id="CHEBI:30616"/>
        <dbReference type="ChEBI" id="CHEBI:43474"/>
        <dbReference type="ChEBI" id="CHEBI:456216"/>
        <dbReference type="EC" id="5.6.2.4"/>
    </reaction>
</comment>
<dbReference type="PROSITE" id="PS51198">
    <property type="entry name" value="UVRD_HELICASE_ATP_BIND"/>
    <property type="match status" value="1"/>
</dbReference>
<dbReference type="InterPro" id="IPR014016">
    <property type="entry name" value="UvrD-like_ATP-bd"/>
</dbReference>
<sequence>MTNKTIPEKPTDVTWTDDQWKAIWAKGQDILVAAAAGSGKTAVLVERIIQKILNQNDPLDVDELLVATFTNASAAEMRHRIGQALEKAIDEQPHSGHLRKQLSLLNRASISTLHSFCLEVIRKYYYMIDIDPGFRMADATEGDLLRDEVLDDLFEDEYGKEDNESFYRLVDTFTNDRSDAALQDMIRKLYDFSRSHPRPEYWLDDLVDMYDISDELTIDELSFIPPLQLEIQLQLQGAKTLFNQAYELTKVPGGPAPRAENFLDDLEIADRLLVAQQQSWQMLYEKMQNIHFTRLKPCKGEEYEKALVEEAKKLRDQGKKMIEKLQEEFFSRRPEAFLGDMKKMKGVISTLVEMVKEFGRRFKEIKSERGLVDFADLEHYCLEILTSEITEEGDLLPSEAALQYKKNFKEVLVDEYQDTNMVQESILRLVTEEREEEGNMFMVGDVKQSIYRFRLAEPNLFLTKYNRFTPVSQGTGMKIDLSQNFRSRKEILDGTNFLFKQIMGVSVGEMEYSKEAELVKGAPYPEGKSYPVEVTIIDQDDSDNSGTTSENEEGLAKFEEADLEKSVLEARYMASKVKEMIEERKLVFDPKTQTERPIQYRDIVILLRSMPWASEIMEEFKAKGIPIYANLSSGYFEAVEVAIMLSLLKVIDNPYQDIPLASVLRSPIVGIDEEGLALIRLHSKAGNYYEAVKTFMKKKPDGSKQEEVLEKVTEFTHMLNTWRTRARQGSVSELIWQLYRDTRFYDFVGGMAGGKQRQANLRALYDRARQYEETSFRGLFRFLRFIDRMIERGDDLGVARALSEQEDVVRLMTIHSSKGLEFPIVFVSGISKQFNLMDLNQAYLLDKDLGLAAKYTDPEKRISYPSLPQLAFKRKKRMETISEEMRVLYVALTRAKEKLFLVGTVKNAEKSLEKWKKAMWQKDWLLSDFDRSQAKSYLDWIGPSLVRHRDCHGLYNETGNISLDISEHPSCWKIDIIHKSQFTVEEVNEDEELDEWKQKVKKGEEIAVSSEQKQEVMDRLSWDYPFMKATNQRSKQSVSELKRLYEVRDEAASEELIRRQQKPVYNRPKFMQANKLSPAEIGTAMHTVMQHISFEDKPTIASIEVLLDNLVHKEILTEEQKEVINIENVIGLFNTEIGERLLNAQDIQREIPFSMAVPVQELNETDESNETILVQGVIDCVFRDDKGIVLLDYKTDGIHDRYQGGFEEARPVLEKRYKVQIQLYTRALEQIWKEPVKEKYLYFFDGAHILSL</sequence>
<protein>
    <recommendedName>
        <fullName evidence="13">ATP-dependent helicase/nuclease subunit A</fullName>
        <ecNumber evidence="13">3.1.-.-</ecNumber>
        <ecNumber evidence="13">5.6.2.4</ecNumber>
    </recommendedName>
    <alternativeName>
        <fullName evidence="13">ATP-dependent helicase/nuclease AddA</fullName>
    </alternativeName>
    <alternativeName>
        <fullName evidence="13">DNA 3'-5' helicase AddA</fullName>
    </alternativeName>
</protein>
<keyword evidence="5 13" id="KW-0347">Helicase</keyword>
<gene>
    <name evidence="13 17" type="primary">addA</name>
    <name evidence="17" type="ORF">ACFSUL_11100</name>
</gene>
<keyword evidence="7 13" id="KW-0067">ATP-binding</keyword>
<dbReference type="SUPFAM" id="SSF52540">
    <property type="entry name" value="P-loop containing nucleoside triphosphate hydrolases"/>
    <property type="match status" value="1"/>
</dbReference>
<dbReference type="EC" id="5.6.2.4" evidence="13"/>
<keyword evidence="10 13" id="KW-0413">Isomerase</keyword>
<evidence type="ECO:0000256" key="3">
    <source>
        <dbReference type="ARBA" id="ARBA00022763"/>
    </source>
</evidence>
<keyword evidence="4 13" id="KW-0378">Hydrolase</keyword>
<evidence type="ECO:0000256" key="10">
    <source>
        <dbReference type="ARBA" id="ARBA00023235"/>
    </source>
</evidence>
<dbReference type="InterPro" id="IPR011335">
    <property type="entry name" value="Restrct_endonuc-II-like"/>
</dbReference>
<dbReference type="InterPro" id="IPR011604">
    <property type="entry name" value="PDDEXK-like_dom_sf"/>
</dbReference>
<evidence type="ECO:0000256" key="5">
    <source>
        <dbReference type="ARBA" id="ARBA00022806"/>
    </source>
</evidence>
<keyword evidence="3 13" id="KW-0227">DNA damage</keyword>
<evidence type="ECO:0000259" key="15">
    <source>
        <dbReference type="PROSITE" id="PS51198"/>
    </source>
</evidence>
<evidence type="ECO:0000256" key="4">
    <source>
        <dbReference type="ARBA" id="ARBA00022801"/>
    </source>
</evidence>
<feature type="domain" description="UvrD-like helicase ATP-binding" evidence="15">
    <location>
        <begin position="13"/>
        <end position="488"/>
    </location>
</feature>
<dbReference type="SUPFAM" id="SSF52980">
    <property type="entry name" value="Restriction endonuclease-like"/>
    <property type="match status" value="1"/>
</dbReference>
<evidence type="ECO:0000313" key="17">
    <source>
        <dbReference type="EMBL" id="MFD2681292.1"/>
    </source>
</evidence>
<dbReference type="Pfam" id="PF13361">
    <property type="entry name" value="UvrD_C"/>
    <property type="match status" value="1"/>
</dbReference>
<dbReference type="GO" id="GO:0016787">
    <property type="term" value="F:hydrolase activity"/>
    <property type="evidence" value="ECO:0007669"/>
    <property type="project" value="UniProtKB-KW"/>
</dbReference>
<dbReference type="InterPro" id="IPR038726">
    <property type="entry name" value="PDDEXK_AddAB-type"/>
</dbReference>
<dbReference type="InterPro" id="IPR014152">
    <property type="entry name" value="AddA"/>
</dbReference>
<feature type="domain" description="UvrD-like helicase C-terminal" evidence="16">
    <location>
        <begin position="527"/>
        <end position="819"/>
    </location>
</feature>
<accession>A0ABW5RUP4</accession>
<keyword evidence="1 13" id="KW-0540">Nuclease</keyword>
<proteinExistence type="inferred from homology"/>
<comment type="similarity">
    <text evidence="13">Belongs to the helicase family. AddA subfamily.</text>
</comment>